<feature type="compositionally biased region" description="Basic and acidic residues" evidence="1">
    <location>
        <begin position="258"/>
        <end position="267"/>
    </location>
</feature>
<feature type="region of interest" description="Disordered" evidence="1">
    <location>
        <begin position="258"/>
        <end position="286"/>
    </location>
</feature>
<dbReference type="AlphaFoldDB" id="A0AAD9KZ16"/>
<name>A0AAD9KZ16_RIDPI</name>
<evidence type="ECO:0000313" key="2">
    <source>
        <dbReference type="EMBL" id="KAK2179927.1"/>
    </source>
</evidence>
<dbReference type="Proteomes" id="UP001209878">
    <property type="component" value="Unassembled WGS sequence"/>
</dbReference>
<proteinExistence type="predicted"/>
<evidence type="ECO:0000313" key="3">
    <source>
        <dbReference type="Proteomes" id="UP001209878"/>
    </source>
</evidence>
<accession>A0AAD9KZ16</accession>
<reference evidence="2" key="1">
    <citation type="journal article" date="2023" name="Mol. Biol. Evol.">
        <title>Third-Generation Sequencing Reveals the Adaptive Role of the Epigenome in Three Deep-Sea Polychaetes.</title>
        <authorList>
            <person name="Perez M."/>
            <person name="Aroh O."/>
            <person name="Sun Y."/>
            <person name="Lan Y."/>
            <person name="Juniper S.K."/>
            <person name="Young C.R."/>
            <person name="Angers B."/>
            <person name="Qian P.Y."/>
        </authorList>
    </citation>
    <scope>NUCLEOTIDE SEQUENCE</scope>
    <source>
        <strain evidence="2">R07B-5</strain>
    </source>
</reference>
<keyword evidence="3" id="KW-1185">Reference proteome</keyword>
<organism evidence="2 3">
    <name type="scientific">Ridgeia piscesae</name>
    <name type="common">Tubeworm</name>
    <dbReference type="NCBI Taxonomy" id="27915"/>
    <lineage>
        <taxon>Eukaryota</taxon>
        <taxon>Metazoa</taxon>
        <taxon>Spiralia</taxon>
        <taxon>Lophotrochozoa</taxon>
        <taxon>Annelida</taxon>
        <taxon>Polychaeta</taxon>
        <taxon>Sedentaria</taxon>
        <taxon>Canalipalpata</taxon>
        <taxon>Sabellida</taxon>
        <taxon>Siboglinidae</taxon>
        <taxon>Ridgeia</taxon>
    </lineage>
</organism>
<dbReference type="EMBL" id="JAODUO010000465">
    <property type="protein sequence ID" value="KAK2179927.1"/>
    <property type="molecule type" value="Genomic_DNA"/>
</dbReference>
<protein>
    <submittedName>
        <fullName evidence="2">Uncharacterized protein</fullName>
    </submittedName>
</protein>
<gene>
    <name evidence="2" type="ORF">NP493_466g03009</name>
</gene>
<comment type="caution">
    <text evidence="2">The sequence shown here is derived from an EMBL/GenBank/DDBJ whole genome shotgun (WGS) entry which is preliminary data.</text>
</comment>
<sequence length="311" mass="34592">MFPRWVGIGRFNRRRKRPTLAGPETFPTTCSDGGLWSTRHYSVRQLVQSESVTFPLIAKVTSGYQEGYNDNGDAMLCTNQVLQIHDSARQTRVDAVDSLGRNLSLPTDLPVEVTPTDGPRAGDSLSLAEAAVNLPVKVVVLRTKSDDDDATNHALTGQTLLLRRVTNDVFLRACAINKGWIDQSRVLVIPSCIGIEFAVAEGIRGVTDDEWTDYNSMFSRSVRHLNFDLVHGPSEIYILDPSKRESGVTEAPYEELLRRPTHEKQAADGDGGGYENPSKQNTWDSHEYTRIQSNYAYDDTDARVYATIVEA</sequence>
<evidence type="ECO:0000256" key="1">
    <source>
        <dbReference type="SAM" id="MobiDB-lite"/>
    </source>
</evidence>